<gene>
    <name evidence="1" type="ORF">H5410_045019</name>
</gene>
<dbReference type="EMBL" id="JACXVP010000009">
    <property type="protein sequence ID" value="KAG5584585.1"/>
    <property type="molecule type" value="Genomic_DNA"/>
</dbReference>
<sequence length="77" mass="8875">MINCLLGGGQKCATHFIQYEIGHLHENRNKQRTVDDIEAQPLEATSEEDTLKARGYRRKLKEKYKAVKTSVKASHYQ</sequence>
<evidence type="ECO:0000313" key="1">
    <source>
        <dbReference type="EMBL" id="KAG5584585.1"/>
    </source>
</evidence>
<dbReference type="Proteomes" id="UP000824120">
    <property type="component" value="Chromosome 9"/>
</dbReference>
<name>A0A9J5X8E7_SOLCO</name>
<keyword evidence="2" id="KW-1185">Reference proteome</keyword>
<organism evidence="1 2">
    <name type="scientific">Solanum commersonii</name>
    <name type="common">Commerson's wild potato</name>
    <name type="synonym">Commerson's nightshade</name>
    <dbReference type="NCBI Taxonomy" id="4109"/>
    <lineage>
        <taxon>Eukaryota</taxon>
        <taxon>Viridiplantae</taxon>
        <taxon>Streptophyta</taxon>
        <taxon>Embryophyta</taxon>
        <taxon>Tracheophyta</taxon>
        <taxon>Spermatophyta</taxon>
        <taxon>Magnoliopsida</taxon>
        <taxon>eudicotyledons</taxon>
        <taxon>Gunneridae</taxon>
        <taxon>Pentapetalae</taxon>
        <taxon>asterids</taxon>
        <taxon>lamiids</taxon>
        <taxon>Solanales</taxon>
        <taxon>Solanaceae</taxon>
        <taxon>Solanoideae</taxon>
        <taxon>Solaneae</taxon>
        <taxon>Solanum</taxon>
    </lineage>
</organism>
<dbReference type="AlphaFoldDB" id="A0A9J5X8E7"/>
<evidence type="ECO:0000313" key="2">
    <source>
        <dbReference type="Proteomes" id="UP000824120"/>
    </source>
</evidence>
<accession>A0A9J5X8E7</accession>
<proteinExistence type="predicted"/>
<reference evidence="1 2" key="1">
    <citation type="submission" date="2020-09" db="EMBL/GenBank/DDBJ databases">
        <title>De no assembly of potato wild relative species, Solanum commersonii.</title>
        <authorList>
            <person name="Cho K."/>
        </authorList>
    </citation>
    <scope>NUCLEOTIDE SEQUENCE [LARGE SCALE GENOMIC DNA]</scope>
    <source>
        <strain evidence="1">LZ3.2</strain>
        <tissue evidence="1">Leaf</tissue>
    </source>
</reference>
<protein>
    <submittedName>
        <fullName evidence="1">Uncharacterized protein</fullName>
    </submittedName>
</protein>
<comment type="caution">
    <text evidence="1">The sequence shown here is derived from an EMBL/GenBank/DDBJ whole genome shotgun (WGS) entry which is preliminary data.</text>
</comment>